<evidence type="ECO:0000313" key="2">
    <source>
        <dbReference type="EMBL" id="ROQ18353.1"/>
    </source>
</evidence>
<dbReference type="EMBL" id="RJUK01000002">
    <property type="protein sequence ID" value="ROQ18353.1"/>
    <property type="molecule type" value="Genomic_DNA"/>
</dbReference>
<protein>
    <submittedName>
        <fullName evidence="2">Uncharacterized protein DUF1499</fullName>
    </submittedName>
</protein>
<organism evidence="2 3">
    <name type="scientific">Marinimicrobium koreense</name>
    <dbReference type="NCBI Taxonomy" id="306545"/>
    <lineage>
        <taxon>Bacteria</taxon>
        <taxon>Pseudomonadati</taxon>
        <taxon>Pseudomonadota</taxon>
        <taxon>Gammaproteobacteria</taxon>
        <taxon>Cellvibrionales</taxon>
        <taxon>Cellvibrionaceae</taxon>
        <taxon>Marinimicrobium</taxon>
    </lineage>
</organism>
<feature type="transmembrane region" description="Helical" evidence="1">
    <location>
        <begin position="68"/>
        <end position="87"/>
    </location>
</feature>
<dbReference type="OrthoDB" id="1523552at2"/>
<dbReference type="AlphaFoldDB" id="A0A3N1NQB5"/>
<reference evidence="2 3" key="1">
    <citation type="submission" date="2018-11" db="EMBL/GenBank/DDBJ databases">
        <title>Genomic Encyclopedia of Type Strains, Phase IV (KMG-IV): sequencing the most valuable type-strain genomes for metagenomic binning, comparative biology and taxonomic classification.</title>
        <authorList>
            <person name="Goeker M."/>
        </authorList>
    </citation>
    <scope>NUCLEOTIDE SEQUENCE [LARGE SCALE GENOMIC DNA]</scope>
    <source>
        <strain evidence="2 3">DSM 16974</strain>
    </source>
</reference>
<comment type="caution">
    <text evidence="2">The sequence shown here is derived from an EMBL/GenBank/DDBJ whole genome shotgun (WGS) entry which is preliminary data.</text>
</comment>
<evidence type="ECO:0000256" key="1">
    <source>
        <dbReference type="SAM" id="Phobius"/>
    </source>
</evidence>
<dbReference type="InterPro" id="IPR010865">
    <property type="entry name" value="DUF1499"/>
</dbReference>
<proteinExistence type="predicted"/>
<dbReference type="Pfam" id="PF07386">
    <property type="entry name" value="DUF1499"/>
    <property type="match status" value="1"/>
</dbReference>
<gene>
    <name evidence="2" type="ORF">EDC38_2576</name>
</gene>
<keyword evidence="1" id="KW-0812">Transmembrane</keyword>
<sequence length="244" mass="26872">MKKLLGIVALSSGFAALFLVFIAGPSFRNGWLDLGQAFTLLRWGAYVGIASVPLIIGYAIWRKPEGRFTSALAISAVVGLFSFYLPFSQWQTAQSVPPIHDITTDLDNPPAFVAILPLRENAPNPAEYAGEKTAKQQREAYPELQPLIVERPVADVFEAAQAVVEGQAWDLAGAEQLDDGSARVEATDTTLWFGFKDDVVIRIQPHENGSRVDVRSKSRLGRSDVGANARRIELFMEELQEELQ</sequence>
<accession>A0A3N1NQB5</accession>
<dbReference type="Proteomes" id="UP000273643">
    <property type="component" value="Unassembled WGS sequence"/>
</dbReference>
<keyword evidence="3" id="KW-1185">Reference proteome</keyword>
<feature type="transmembrane region" description="Helical" evidence="1">
    <location>
        <begin position="44"/>
        <end position="61"/>
    </location>
</feature>
<name>A0A3N1NQB5_9GAMM</name>
<evidence type="ECO:0000313" key="3">
    <source>
        <dbReference type="Proteomes" id="UP000273643"/>
    </source>
</evidence>
<keyword evidence="1" id="KW-1133">Transmembrane helix</keyword>
<dbReference type="RefSeq" id="WP_123638993.1">
    <property type="nucleotide sequence ID" value="NZ_RJUK01000002.1"/>
</dbReference>
<keyword evidence="1" id="KW-0472">Membrane</keyword>